<name>A0ABN0P244_TRELE</name>
<evidence type="ECO:0000256" key="3">
    <source>
        <dbReference type="ARBA" id="ARBA00022801"/>
    </source>
</evidence>
<feature type="chain" id="PRO_5046062144" description="N-acetylmuramoyl-L-alanine amidase" evidence="4">
    <location>
        <begin position="31"/>
        <end position="364"/>
    </location>
</feature>
<keyword evidence="7" id="KW-1185">Reference proteome</keyword>
<comment type="caution">
    <text evidence="6">The sequence shown here is derived from an EMBL/GenBank/DDBJ whole genome shotgun (WGS) entry which is preliminary data.</text>
</comment>
<feature type="domain" description="MurNAc-LAA" evidence="5">
    <location>
        <begin position="206"/>
        <end position="348"/>
    </location>
</feature>
<reference evidence="6 7" key="1">
    <citation type="submission" date="2013-08" db="EMBL/GenBank/DDBJ databases">
        <authorList>
            <person name="Weinstock G."/>
            <person name="Sodergren E."/>
            <person name="Wylie T."/>
            <person name="Fulton L."/>
            <person name="Fulton R."/>
            <person name="Fronick C."/>
            <person name="O'Laughlin M."/>
            <person name="Godfrey J."/>
            <person name="Miner T."/>
            <person name="Herter B."/>
            <person name="Appelbaum E."/>
            <person name="Cordes M."/>
            <person name="Lek S."/>
            <person name="Wollam A."/>
            <person name="Pepin K.H."/>
            <person name="Palsikar V.B."/>
            <person name="Mitreva M."/>
            <person name="Wilson R.K."/>
        </authorList>
    </citation>
    <scope>NUCLEOTIDE SEQUENCE [LARGE SCALE GENOMIC DNA]</scope>
    <source>
        <strain evidence="6 7">ATCC 700332</strain>
    </source>
</reference>
<accession>A0ABN0P244</accession>
<dbReference type="InterPro" id="IPR002508">
    <property type="entry name" value="MurNAc-LAA_cat"/>
</dbReference>
<evidence type="ECO:0000256" key="1">
    <source>
        <dbReference type="ARBA" id="ARBA00001561"/>
    </source>
</evidence>
<evidence type="ECO:0000313" key="7">
    <source>
        <dbReference type="Proteomes" id="UP000016649"/>
    </source>
</evidence>
<dbReference type="EC" id="3.5.1.28" evidence="2"/>
<dbReference type="InterPro" id="IPR050695">
    <property type="entry name" value="N-acetylmuramoyl_amidase_3"/>
</dbReference>
<dbReference type="PANTHER" id="PTHR30404">
    <property type="entry name" value="N-ACETYLMURAMOYL-L-ALANINE AMIDASE"/>
    <property type="match status" value="1"/>
</dbReference>
<protein>
    <recommendedName>
        <fullName evidence="2">N-acetylmuramoyl-L-alanine amidase</fullName>
        <ecNumber evidence="2">3.5.1.28</ecNumber>
    </recommendedName>
</protein>
<evidence type="ECO:0000256" key="4">
    <source>
        <dbReference type="SAM" id="SignalP"/>
    </source>
</evidence>
<evidence type="ECO:0000259" key="5">
    <source>
        <dbReference type="SMART" id="SM00646"/>
    </source>
</evidence>
<proteinExistence type="predicted"/>
<evidence type="ECO:0000256" key="2">
    <source>
        <dbReference type="ARBA" id="ARBA00011901"/>
    </source>
</evidence>
<sequence>MRKKSVKKNTYGFLCALVVCAFGIVQNVPAQKAVNKNATNSSALISLADIAKQTQSALYWDGMSGTGMFEKNGHTVSFSVHNGVLIADYTNMSLCSVPVNKNGTVYADKEFSDAVKKTFEKLPPEVHFRIGAILIDPGHGGSDPGAVAEHTVKGKKVNVREKDVVLTTAKDLYRRLVQTYPDKKIMLTRNTDTFLTLNQRTDIANTVKLEEHEAIIYVSIHANSAFYSKAKGFEVWYLSPGYRRTLIKNTGAVKDKEVLPILNSMMEEEFTTESILIAKYIQDGLKAQVGNITVDRGIKEEEWFVVRNANMPSVLIELGFVTNPEEGPLLLDESYLHKMSLGIYNGLTAFVTHFEQSRGFTGGR</sequence>
<dbReference type="SMART" id="SM00646">
    <property type="entry name" value="Ami_3"/>
    <property type="match status" value="1"/>
</dbReference>
<dbReference type="SUPFAM" id="SSF53187">
    <property type="entry name" value="Zn-dependent exopeptidases"/>
    <property type="match status" value="1"/>
</dbReference>
<keyword evidence="4" id="KW-0732">Signal</keyword>
<dbReference type="EMBL" id="AWVH01000002">
    <property type="protein sequence ID" value="ERJ94517.1"/>
    <property type="molecule type" value="Genomic_DNA"/>
</dbReference>
<dbReference type="Gene3D" id="3.40.630.40">
    <property type="entry name" value="Zn-dependent exopeptidases"/>
    <property type="match status" value="1"/>
</dbReference>
<feature type="signal peptide" evidence="4">
    <location>
        <begin position="1"/>
        <end position="30"/>
    </location>
</feature>
<keyword evidence="3" id="KW-0378">Hydrolase</keyword>
<comment type="catalytic activity">
    <reaction evidence="1">
        <text>Hydrolyzes the link between N-acetylmuramoyl residues and L-amino acid residues in certain cell-wall glycopeptides.</text>
        <dbReference type="EC" id="3.5.1.28"/>
    </reaction>
</comment>
<gene>
    <name evidence="6" type="ORF">HMPREF9193_00051</name>
</gene>
<dbReference type="Proteomes" id="UP000016649">
    <property type="component" value="Unassembled WGS sequence"/>
</dbReference>
<dbReference type="PANTHER" id="PTHR30404:SF0">
    <property type="entry name" value="N-ACETYLMURAMOYL-L-ALANINE AMIDASE AMIC"/>
    <property type="match status" value="1"/>
</dbReference>
<dbReference type="CDD" id="cd02696">
    <property type="entry name" value="MurNAc-LAA"/>
    <property type="match status" value="1"/>
</dbReference>
<dbReference type="Pfam" id="PF01520">
    <property type="entry name" value="Amidase_3"/>
    <property type="match status" value="1"/>
</dbReference>
<organism evidence="6 7">
    <name type="scientific">Treponema lecithinolyticum ATCC 700332</name>
    <dbReference type="NCBI Taxonomy" id="1321815"/>
    <lineage>
        <taxon>Bacteria</taxon>
        <taxon>Pseudomonadati</taxon>
        <taxon>Spirochaetota</taxon>
        <taxon>Spirochaetia</taxon>
        <taxon>Spirochaetales</taxon>
        <taxon>Treponemataceae</taxon>
        <taxon>Treponema</taxon>
    </lineage>
</organism>
<evidence type="ECO:0000313" key="6">
    <source>
        <dbReference type="EMBL" id="ERJ94517.1"/>
    </source>
</evidence>